<dbReference type="EMBL" id="FOXP01000004">
    <property type="protein sequence ID" value="SFP63755.1"/>
    <property type="molecule type" value="Genomic_DNA"/>
</dbReference>
<sequence>MTEMTSTIDRPTAAPSPATIFEAIVKQVAVVATYNRGEVTLAPHAIYTRADEVYVDALTVEREGKPPKEEKIGTFKLAGLGGLRVTPRRFSVSPLYQGVDKRYEYTMLMEVDRTA</sequence>
<name>A0A1I5RZ26_9SPHN</name>
<organism evidence="1 2">
    <name type="scientific">Sphingomonas rubra</name>
    <dbReference type="NCBI Taxonomy" id="634430"/>
    <lineage>
        <taxon>Bacteria</taxon>
        <taxon>Pseudomonadati</taxon>
        <taxon>Pseudomonadota</taxon>
        <taxon>Alphaproteobacteria</taxon>
        <taxon>Sphingomonadales</taxon>
        <taxon>Sphingomonadaceae</taxon>
        <taxon>Sphingomonas</taxon>
    </lineage>
</organism>
<evidence type="ECO:0008006" key="3">
    <source>
        <dbReference type="Google" id="ProtNLM"/>
    </source>
</evidence>
<dbReference type="AlphaFoldDB" id="A0A1I5RZ26"/>
<accession>A0A1I5RZ26</accession>
<evidence type="ECO:0000313" key="1">
    <source>
        <dbReference type="EMBL" id="SFP63755.1"/>
    </source>
</evidence>
<dbReference type="Proteomes" id="UP000199586">
    <property type="component" value="Unassembled WGS sequence"/>
</dbReference>
<proteinExistence type="predicted"/>
<keyword evidence="2" id="KW-1185">Reference proteome</keyword>
<gene>
    <name evidence="1" type="ORF">SAMN04488241_104233</name>
</gene>
<dbReference type="RefSeq" id="WP_093332752.1">
    <property type="nucleotide sequence ID" value="NZ_FOXP01000004.1"/>
</dbReference>
<reference evidence="1 2" key="1">
    <citation type="submission" date="2016-10" db="EMBL/GenBank/DDBJ databases">
        <authorList>
            <person name="de Groot N.N."/>
        </authorList>
    </citation>
    <scope>NUCLEOTIDE SEQUENCE [LARGE SCALE GENOMIC DNA]</scope>
    <source>
        <strain evidence="1 2">CGMCC 1.9113</strain>
    </source>
</reference>
<protein>
    <recommendedName>
        <fullName evidence="3">WYL domain-containing protein</fullName>
    </recommendedName>
</protein>
<evidence type="ECO:0000313" key="2">
    <source>
        <dbReference type="Proteomes" id="UP000199586"/>
    </source>
</evidence>
<dbReference type="OrthoDB" id="7428487at2"/>
<dbReference type="STRING" id="634430.SAMN04488241_104233"/>